<dbReference type="SUPFAM" id="SSF54665">
    <property type="entry name" value="CO dehydrogenase molybdoprotein N-domain-like"/>
    <property type="match status" value="1"/>
</dbReference>
<comment type="cofactor">
    <cofactor evidence="11">
        <name>Mo-molybdopterin cytosine dinucleotide</name>
        <dbReference type="ChEBI" id="CHEBI:71308"/>
    </cofactor>
</comment>
<evidence type="ECO:0000256" key="6">
    <source>
        <dbReference type="ARBA" id="ARBA00022723"/>
    </source>
</evidence>
<keyword evidence="7" id="KW-0560">Oxidoreductase</keyword>
<organism evidence="14 15">
    <name type="scientific">Cereibacter azotoformans</name>
    <dbReference type="NCBI Taxonomy" id="43057"/>
    <lineage>
        <taxon>Bacteria</taxon>
        <taxon>Pseudomonadati</taxon>
        <taxon>Pseudomonadota</taxon>
        <taxon>Alphaproteobacteria</taxon>
        <taxon>Rhodobacterales</taxon>
        <taxon>Paracoccaceae</taxon>
        <taxon>Cereibacter</taxon>
    </lineage>
</organism>
<proteinExistence type="inferred from homology"/>
<dbReference type="GO" id="GO:0016491">
    <property type="term" value="F:oxidoreductase activity"/>
    <property type="evidence" value="ECO:0007669"/>
    <property type="project" value="UniProtKB-KW"/>
</dbReference>
<dbReference type="Pfam" id="PF01315">
    <property type="entry name" value="Ald_Xan_dh_C"/>
    <property type="match status" value="1"/>
</dbReference>
<dbReference type="PANTHER" id="PTHR11908">
    <property type="entry name" value="XANTHINE DEHYDROGENASE"/>
    <property type="match status" value="1"/>
</dbReference>
<evidence type="ECO:0000256" key="1">
    <source>
        <dbReference type="ARBA" id="ARBA00001924"/>
    </source>
</evidence>
<keyword evidence="6" id="KW-0479">Metal-binding</keyword>
<dbReference type="InterPro" id="IPR000674">
    <property type="entry name" value="Ald_Oxase/Xan_DH_a/b"/>
</dbReference>
<evidence type="ECO:0000256" key="7">
    <source>
        <dbReference type="ARBA" id="ARBA00023002"/>
    </source>
</evidence>
<feature type="domain" description="Aldehyde oxidase/xanthine dehydrogenase a/b hammerhead" evidence="13">
    <location>
        <begin position="17"/>
        <end position="124"/>
    </location>
</feature>
<dbReference type="SMART" id="SM01008">
    <property type="entry name" value="Ald_Xan_dh_C"/>
    <property type="match status" value="1"/>
</dbReference>
<keyword evidence="4" id="KW-0500">Molybdenum</keyword>
<evidence type="ECO:0000313" key="15">
    <source>
        <dbReference type="Proteomes" id="UP000244060"/>
    </source>
</evidence>
<dbReference type="GO" id="GO:0005506">
    <property type="term" value="F:iron ion binding"/>
    <property type="evidence" value="ECO:0007669"/>
    <property type="project" value="InterPro"/>
</dbReference>
<dbReference type="InterPro" id="IPR008274">
    <property type="entry name" value="AldOxase/xan_DH_MoCoBD1"/>
</dbReference>
<keyword evidence="5" id="KW-0001">2Fe-2S</keyword>
<evidence type="ECO:0000256" key="5">
    <source>
        <dbReference type="ARBA" id="ARBA00022714"/>
    </source>
</evidence>
<evidence type="ECO:0000256" key="8">
    <source>
        <dbReference type="ARBA" id="ARBA00023004"/>
    </source>
</evidence>
<name>A0A2T5K6E1_9RHOB</name>
<dbReference type="InterPro" id="IPR046867">
    <property type="entry name" value="AldOxase/xan_DH_MoCoBD2"/>
</dbReference>
<dbReference type="AlphaFoldDB" id="A0A2T5K6E1"/>
<comment type="cofactor">
    <cofactor evidence="1">
        <name>Mo-molybdopterin</name>
        <dbReference type="ChEBI" id="CHEBI:71302"/>
    </cofactor>
</comment>
<reference evidence="14 15" key="1">
    <citation type="submission" date="2018-04" db="EMBL/GenBank/DDBJ databases">
        <title>Genomic Encyclopedia of Type Strains, Phase III (KMG-III): the genomes of soil and plant-associated and newly described type strains.</title>
        <authorList>
            <person name="Whitman W."/>
        </authorList>
    </citation>
    <scope>NUCLEOTIDE SEQUENCE [LARGE SCALE GENOMIC DNA]</scope>
    <source>
        <strain evidence="14 15">KA25</strain>
    </source>
</reference>
<evidence type="ECO:0000256" key="12">
    <source>
        <dbReference type="SAM" id="MobiDB-lite"/>
    </source>
</evidence>
<comment type="cofactor">
    <cofactor evidence="2">
        <name>FAD</name>
        <dbReference type="ChEBI" id="CHEBI:57692"/>
    </cofactor>
</comment>
<evidence type="ECO:0000256" key="10">
    <source>
        <dbReference type="ARBA" id="ARBA00034078"/>
    </source>
</evidence>
<evidence type="ECO:0000256" key="11">
    <source>
        <dbReference type="ARBA" id="ARBA00053029"/>
    </source>
</evidence>
<feature type="region of interest" description="Disordered" evidence="12">
    <location>
        <begin position="384"/>
        <end position="405"/>
    </location>
</feature>
<dbReference type="OrthoDB" id="9763985at2"/>
<evidence type="ECO:0000256" key="3">
    <source>
        <dbReference type="ARBA" id="ARBA00006849"/>
    </source>
</evidence>
<evidence type="ECO:0000256" key="9">
    <source>
        <dbReference type="ARBA" id="ARBA00023014"/>
    </source>
</evidence>
<dbReference type="InterPro" id="IPR037165">
    <property type="entry name" value="AldOxase/xan_DH_Mopterin-bd_sf"/>
</dbReference>
<evidence type="ECO:0000256" key="4">
    <source>
        <dbReference type="ARBA" id="ARBA00022505"/>
    </source>
</evidence>
<evidence type="ECO:0000256" key="2">
    <source>
        <dbReference type="ARBA" id="ARBA00001974"/>
    </source>
</evidence>
<dbReference type="Pfam" id="PF02738">
    <property type="entry name" value="MoCoBD_1"/>
    <property type="match status" value="1"/>
</dbReference>
<comment type="caution">
    <text evidence="14">The sequence shown here is derived from an EMBL/GenBank/DDBJ whole genome shotgun (WGS) entry which is preliminary data.</text>
</comment>
<dbReference type="InterPro" id="IPR016208">
    <property type="entry name" value="Ald_Oxase/xanthine_DH-like"/>
</dbReference>
<protein>
    <submittedName>
        <fullName evidence="14">Xanthine dehydrogenase large subunit</fullName>
    </submittedName>
</protein>
<dbReference type="SUPFAM" id="SSF56003">
    <property type="entry name" value="Molybdenum cofactor-binding domain"/>
    <property type="match status" value="1"/>
</dbReference>
<dbReference type="EMBL" id="QAOT01000010">
    <property type="protein sequence ID" value="PTR17981.1"/>
    <property type="molecule type" value="Genomic_DNA"/>
</dbReference>
<dbReference type="PANTHER" id="PTHR11908:SF132">
    <property type="entry name" value="ALDEHYDE OXIDASE 1-RELATED"/>
    <property type="match status" value="1"/>
</dbReference>
<evidence type="ECO:0000313" key="14">
    <source>
        <dbReference type="EMBL" id="PTR17981.1"/>
    </source>
</evidence>
<dbReference type="InterPro" id="IPR036856">
    <property type="entry name" value="Ald_Oxase/Xan_DH_a/b_sf"/>
</dbReference>
<evidence type="ECO:0000259" key="13">
    <source>
        <dbReference type="SMART" id="SM01008"/>
    </source>
</evidence>
<dbReference type="Proteomes" id="UP000244060">
    <property type="component" value="Unassembled WGS sequence"/>
</dbReference>
<keyword evidence="15" id="KW-1185">Reference proteome</keyword>
<dbReference type="FunFam" id="3.30.365.10:FF:000002">
    <property type="entry name" value="Xanthine dehydrogenase oxidase"/>
    <property type="match status" value="1"/>
</dbReference>
<dbReference type="Pfam" id="PF20256">
    <property type="entry name" value="MoCoBD_2"/>
    <property type="match status" value="1"/>
</dbReference>
<keyword evidence="8" id="KW-0408">Iron</keyword>
<keyword evidence="9" id="KW-0411">Iron-sulfur</keyword>
<accession>A0A2T5K6E1</accession>
<dbReference type="GO" id="GO:0051537">
    <property type="term" value="F:2 iron, 2 sulfur cluster binding"/>
    <property type="evidence" value="ECO:0007669"/>
    <property type="project" value="UniProtKB-KW"/>
</dbReference>
<sequence length="826" mass="88890">MSLGKPLPHDAAPLHVTGAARYVDDIPTPRGTLHLAFGLSPVAHGEILSLDLDPVRRAPGVVRVIGPDDLDPMPDCSPSTHDEPLLARGCVHYAGQPLFLVVAESHRAARRAARLARPGIRPLPAILTVDEALAAGSRFEEGPVVWEKGRAAEAIAAAPHRVEGSMEVGGQEHFYLEGQVALALPQEGGDMHVHSSTQHPTEIQHKVAHALGLPMSAVRVEVRRMGGGFGGKESQGNALAIACALAARMTGRPCKMRYDRDDDMIITGKRHDLRIDYRAGFDAEGRLSGVEFRHLFRCGWSQDLSLPVADRAMLHADNAYHLPAVRIESHRLRTHSQSATAFRGFGGPQGMIGIERVMDHVAHALGRDPLAVRQANFYAPMAEGGQERCAPEPGTRPGALPPDPRDISARMKEEDAAARKRLGAEEVDLTSRGAEAIGHELPPPVPEGVQTTPYHMPVEDFIGDALVAALAERAGYARRRAEIAEWNRQSPILKRGLAITPVKFGISFTLTWLNQAGALVHIYQDGSVHLNHGGTEMGQGLFQKVAQVAAAELGLPVEAVKITPTDTGKVPNTSATAASSGSDLNGMAVRAACVTLRERLADLVAGRHQARAEEVRFEEGRVRVGGADLSFADVAAMAYQARVPLSATGYYRTPKIVWDRLKGRGRPFFYFAYGAAVSEVVIDSLTGENRILRADILHDTGSSLNPALDLGQIEGGYVQGAGWLTTEELVWDGEGRLRTHAPSTYKIPACSDRPRIFNVALWDRPNPEETVGRSKAVGEPPFMLGISVLMALSDAVAACGDGSVYPALDAPATPERILMAVRRQRG</sequence>
<dbReference type="Gene3D" id="3.90.1170.50">
    <property type="entry name" value="Aldehyde oxidase/xanthine dehydrogenase, a/b hammerhead"/>
    <property type="match status" value="1"/>
</dbReference>
<dbReference type="RefSeq" id="WP_108221176.1">
    <property type="nucleotide sequence ID" value="NZ_QAOT01000010.1"/>
</dbReference>
<dbReference type="FunFam" id="3.30.365.10:FF:000001">
    <property type="entry name" value="Xanthine dehydrogenase oxidase"/>
    <property type="match status" value="1"/>
</dbReference>
<comment type="similarity">
    <text evidence="3">Belongs to the xanthine dehydrogenase family.</text>
</comment>
<dbReference type="Gene3D" id="3.30.365.10">
    <property type="entry name" value="Aldehyde oxidase/xanthine dehydrogenase, molybdopterin binding domain"/>
    <property type="match status" value="4"/>
</dbReference>
<gene>
    <name evidence="14" type="ORF">C8J28_110105</name>
</gene>
<comment type="cofactor">
    <cofactor evidence="10">
        <name>[2Fe-2S] cluster</name>
        <dbReference type="ChEBI" id="CHEBI:190135"/>
    </cofactor>
</comment>